<proteinExistence type="predicted"/>
<dbReference type="AlphaFoldDB" id="A0A1A6HR62"/>
<reference evidence="1 2" key="1">
    <citation type="submission" date="2016-06" db="EMBL/GenBank/DDBJ databases">
        <title>The Draft Genome Sequence and Annotation of the Desert Woodrat Neotoma lepida.</title>
        <authorList>
            <person name="Campbell M."/>
            <person name="Oakeson K.F."/>
            <person name="Yandell M."/>
            <person name="Halpert J.R."/>
            <person name="Dearing D."/>
        </authorList>
    </citation>
    <scope>NUCLEOTIDE SEQUENCE [LARGE SCALE GENOMIC DNA]</scope>
    <source>
        <strain evidence="1">417</strain>
        <tissue evidence="1">Liver</tissue>
    </source>
</reference>
<organism evidence="1 2">
    <name type="scientific">Neotoma lepida</name>
    <name type="common">Desert woodrat</name>
    <dbReference type="NCBI Taxonomy" id="56216"/>
    <lineage>
        <taxon>Eukaryota</taxon>
        <taxon>Metazoa</taxon>
        <taxon>Chordata</taxon>
        <taxon>Craniata</taxon>
        <taxon>Vertebrata</taxon>
        <taxon>Euteleostomi</taxon>
        <taxon>Mammalia</taxon>
        <taxon>Eutheria</taxon>
        <taxon>Euarchontoglires</taxon>
        <taxon>Glires</taxon>
        <taxon>Rodentia</taxon>
        <taxon>Myomorpha</taxon>
        <taxon>Muroidea</taxon>
        <taxon>Cricetidae</taxon>
        <taxon>Neotominae</taxon>
        <taxon>Neotoma</taxon>
    </lineage>
</organism>
<dbReference type="OrthoDB" id="2020542at2759"/>
<gene>
    <name evidence="1" type="ORF">A6R68_21586</name>
</gene>
<protein>
    <submittedName>
        <fullName evidence="1">Uncharacterized protein</fullName>
    </submittedName>
</protein>
<dbReference type="Proteomes" id="UP000092124">
    <property type="component" value="Unassembled WGS sequence"/>
</dbReference>
<keyword evidence="2" id="KW-1185">Reference proteome</keyword>
<accession>A0A1A6HR62</accession>
<comment type="caution">
    <text evidence="1">The sequence shown here is derived from an EMBL/GenBank/DDBJ whole genome shotgun (WGS) entry which is preliminary data.</text>
</comment>
<name>A0A1A6HR62_NEOLE</name>
<dbReference type="STRING" id="56216.A0A1A6HR62"/>
<evidence type="ECO:0000313" key="2">
    <source>
        <dbReference type="Proteomes" id="UP000092124"/>
    </source>
</evidence>
<sequence>MVITTQPFLLSKLSGAADLRCDPGWKEGSFLRIHMDVNWGSSTQALSYVSALDNALELTTVEDHVKNFR</sequence>
<dbReference type="EMBL" id="LZPO01017429">
    <property type="protein sequence ID" value="OBS80212.1"/>
    <property type="molecule type" value="Genomic_DNA"/>
</dbReference>
<evidence type="ECO:0000313" key="1">
    <source>
        <dbReference type="EMBL" id="OBS80212.1"/>
    </source>
</evidence>